<dbReference type="EMBL" id="FOAT01000027">
    <property type="protein sequence ID" value="SEL41249.1"/>
    <property type="molecule type" value="Genomic_DNA"/>
</dbReference>
<evidence type="ECO:0000256" key="3">
    <source>
        <dbReference type="ARBA" id="ARBA00022723"/>
    </source>
</evidence>
<dbReference type="GO" id="GO:0016836">
    <property type="term" value="F:hydro-lyase activity"/>
    <property type="evidence" value="ECO:0007669"/>
    <property type="project" value="UniProtKB-ARBA"/>
</dbReference>
<dbReference type="Pfam" id="PF06050">
    <property type="entry name" value="HGD-D"/>
    <property type="match status" value="1"/>
</dbReference>
<dbReference type="GO" id="GO:0051536">
    <property type="term" value="F:iron-sulfur cluster binding"/>
    <property type="evidence" value="ECO:0007669"/>
    <property type="project" value="UniProtKB-KW"/>
</dbReference>
<reference evidence="6 7" key="1">
    <citation type="submission" date="2016-10" db="EMBL/GenBank/DDBJ databases">
        <authorList>
            <person name="de Groot N.N."/>
        </authorList>
    </citation>
    <scope>NUCLEOTIDE SEQUENCE [LARGE SCALE GENOMIC DNA]</scope>
    <source>
        <strain evidence="6 7">KH2T6</strain>
    </source>
</reference>
<evidence type="ECO:0000256" key="2">
    <source>
        <dbReference type="ARBA" id="ARBA00005806"/>
    </source>
</evidence>
<gene>
    <name evidence="6" type="ORF">SAMN05216469_12720</name>
</gene>
<dbReference type="PANTHER" id="PTHR30548">
    <property type="entry name" value="2-HYDROXYGLUTARYL-COA DEHYDRATASE, D-COMPONENT-RELATED"/>
    <property type="match status" value="1"/>
</dbReference>
<dbReference type="RefSeq" id="WP_139199888.1">
    <property type="nucleotide sequence ID" value="NZ_FOAT01000027.1"/>
</dbReference>
<evidence type="ECO:0000256" key="1">
    <source>
        <dbReference type="ARBA" id="ARBA00001966"/>
    </source>
</evidence>
<evidence type="ECO:0000256" key="4">
    <source>
        <dbReference type="ARBA" id="ARBA00023004"/>
    </source>
</evidence>
<dbReference type="OrthoDB" id="9810278at2"/>
<keyword evidence="3" id="KW-0479">Metal-binding</keyword>
<organism evidence="6 7">
    <name type="scientific">Ruminococcus albus</name>
    <dbReference type="NCBI Taxonomy" id="1264"/>
    <lineage>
        <taxon>Bacteria</taxon>
        <taxon>Bacillati</taxon>
        <taxon>Bacillota</taxon>
        <taxon>Clostridia</taxon>
        <taxon>Eubacteriales</taxon>
        <taxon>Oscillospiraceae</taxon>
        <taxon>Ruminococcus</taxon>
    </lineage>
</organism>
<proteinExistence type="inferred from homology"/>
<dbReference type="Gene3D" id="3.40.50.11890">
    <property type="match status" value="1"/>
</dbReference>
<comment type="similarity">
    <text evidence="2">Belongs to the FldB/FldC dehydratase alpha/beta subunit family.</text>
</comment>
<dbReference type="InterPro" id="IPR010327">
    <property type="entry name" value="FldB/FldC_alpha/beta"/>
</dbReference>
<dbReference type="Gene3D" id="3.40.50.11900">
    <property type="match status" value="1"/>
</dbReference>
<protein>
    <submittedName>
        <fullName evidence="6">Benzoyl-CoA reductase/2-hydroxyglutaryl-CoA dehydratase subunit, BcrC/BadD/HgdB</fullName>
    </submittedName>
</protein>
<comment type="cofactor">
    <cofactor evidence="1">
        <name>[4Fe-4S] cluster</name>
        <dbReference type="ChEBI" id="CHEBI:49883"/>
    </cofactor>
</comment>
<accession>A0A1H7Q0B3</accession>
<evidence type="ECO:0000313" key="6">
    <source>
        <dbReference type="EMBL" id="SEL41249.1"/>
    </source>
</evidence>
<dbReference type="PANTHER" id="PTHR30548:SF4">
    <property type="entry name" value="SUBUNIT OF OXYGEN-SENSITIVE 2-HYDROXYISOCAPROYL-COA DEHYDRATASE"/>
    <property type="match status" value="1"/>
</dbReference>
<dbReference type="Proteomes" id="UP000186015">
    <property type="component" value="Unassembled WGS sequence"/>
</dbReference>
<keyword evidence="4" id="KW-0408">Iron</keyword>
<dbReference type="GO" id="GO:0046872">
    <property type="term" value="F:metal ion binding"/>
    <property type="evidence" value="ECO:0007669"/>
    <property type="project" value="UniProtKB-KW"/>
</dbReference>
<dbReference type="AlphaFoldDB" id="A0A1H7Q0B3"/>
<sequence>MANNDKTSVYEWEYMDSFDRIWSQQKHLPEIKYFLDTEYSWAKNKCRPKVVILGTGIPEELAYACGAAPYWLIGGSLASTVWSDELVPKDTDPVSRSILGYINRQGTVDFSDSLFIIPMTSDSMRKIAYQLKTEGRTICLVDIPPQRSDSKSSEKWQRQMLDMTKAISEHTGSRITRSSMISAAQRISKARYALNAFLNISRDRPDIVPNATRLLIQDSYYRTFNINEWTYRLQMLTAKTAELTRRYAYVGQSRPKVMVMGSPIIFPNYKIPFLIDDVGLNLTDTVDSTFLKQYLIYEKSDLHGSYSRIIKNIASAWYSRDASSAFVRNDSMYHYIKWRINKKDVEGVVYHVLKGQIEQDFELERFEMLFAEYGIPMFRLETDYQYQDIEQLRIRLEAFSEMLTQNRYKEVKQAK</sequence>
<keyword evidence="5" id="KW-0411">Iron-sulfur</keyword>
<name>A0A1H7Q0B3_RUMAL</name>
<evidence type="ECO:0000313" key="7">
    <source>
        <dbReference type="Proteomes" id="UP000186015"/>
    </source>
</evidence>
<evidence type="ECO:0000256" key="5">
    <source>
        <dbReference type="ARBA" id="ARBA00023014"/>
    </source>
</evidence>